<dbReference type="PANTHER" id="PTHR18919:SF161">
    <property type="entry name" value="ACETYL-COA ACETYLTRANSFERASE 2"/>
    <property type="match status" value="1"/>
</dbReference>
<evidence type="ECO:0000259" key="7">
    <source>
        <dbReference type="Pfam" id="PF03109"/>
    </source>
</evidence>
<dbReference type="PANTHER" id="PTHR18919">
    <property type="entry name" value="ACETYL-COA C-ACYLTRANSFERASE"/>
    <property type="match status" value="1"/>
</dbReference>
<protein>
    <recommendedName>
        <fullName evidence="9">ABC1 atypical kinase-like domain-containing protein</fullName>
    </recommendedName>
</protein>
<evidence type="ECO:0000256" key="4">
    <source>
        <dbReference type="ARBA" id="ARBA00052235"/>
    </source>
</evidence>
<dbReference type="GO" id="GO:0003985">
    <property type="term" value="F:acetyl-CoA C-acetyltransferase activity"/>
    <property type="evidence" value="ECO:0007669"/>
    <property type="project" value="UniProtKB-EC"/>
</dbReference>
<dbReference type="AlphaFoldDB" id="A0A164WB68"/>
<dbReference type="CDD" id="cd05121">
    <property type="entry name" value="ABC1_ADCK3-like"/>
    <property type="match status" value="1"/>
</dbReference>
<evidence type="ECO:0000259" key="5">
    <source>
        <dbReference type="Pfam" id="PF00108"/>
    </source>
</evidence>
<sequence>MAAILASHSCYCRNVELSNQGKTLDGLNFSSSVSLNQIIRIEKTKTGKLFRVHIEARQAELPNKYGENGKPVKMVPTSEIMKRNPALVNNPETVDGSQRVVNGSKPAVNGSKQALNGSKQVFIRESNVNGFPSGLMKSPNIKKSDELPPIEELKVLPSDESFSWANENYNSVQRSIDVWSFILSLRVRILLDNAKWAYKTRRRKTASWLRERVLQLGPTFIKLGQLSSTRSDLFPSEFVDELAKLQDRVPAFSPKKARDFIKAELGAPVEILYKEFEDQPIAAASLGQVHRAILHNGEKVVVKVQRPGLKKLFDIDLQNLKLVAEYFQKSETLGGPTRDWMGIYEECSKILYEEIDYINEGKNADRFRRDFRNVKWVRVPMVFWDYTAMKVLTLEYVPGVKINNLDLVDARGYSRSRVSSRAIEAYLIQILRTGFFHADPHPGNLAIDLDESLIYYDFGMMGEIKSFTRERLLDLFYAIYEKDANKVIKTLIDLEALQPTGDLSPVRRSVQFFLDNLLSQTPDQQKTFSAIGEDLFAIAADQPFRFPATFTFVIRAFSTLEGIGKTLDPDFSFVKIAAPYAQELLDIKQSQRSGTQLVAEIRKQANDVLVQRIEEFVNQLDAGDVKLRVRVLESERAAQKATILQMATLYTVLGGTLLNLGVTLSSQGNLAIANGSYVGADVCIVGVARTPMGGFLGTLSSLSATKLGSIAIQNALKRANVDPALVQEVFFGNVLSANLGQAPARQAALGAGLPNTVVCTTINKVCASGMKATILAAQSIQLGINDIVVAGGMESMSNVPKYIAEARKGSRFGHDSLVDGLLKDGLWDVYNDFAMGSAAEICAEQHGVSREDQDNFAIQSFERGIAAQNEGAFTWEIAPVEVSGGRGRPSTIVDKDEGLGKFDAAKLKKLRPSFKDNGGTVTAGNASSLSDGGAALVLVSGETAVKLGLEVIAKIAGYGEAAQSPELFTTSPALAIPKAISSAGIEASQVDFYEINEAFAVVALANQKLLGLDPEKVNIHGGAVSLGHPLGCSGARILVTLLGVLKKKNAKYGVGGVCNGGGGASALVLELV</sequence>
<evidence type="ECO:0000313" key="8">
    <source>
        <dbReference type="EMBL" id="KZM91546.1"/>
    </source>
</evidence>
<dbReference type="InterPro" id="IPR020610">
    <property type="entry name" value="Thiolase_AS"/>
</dbReference>
<dbReference type="GO" id="GO:0005739">
    <property type="term" value="C:mitochondrion"/>
    <property type="evidence" value="ECO:0007669"/>
    <property type="project" value="TreeGrafter"/>
</dbReference>
<accession>A0A164WB68</accession>
<dbReference type="FunFam" id="3.40.47.10:FF:000007">
    <property type="entry name" value="acetyl-CoA acetyltransferase, mitochondrial"/>
    <property type="match status" value="1"/>
</dbReference>
<evidence type="ECO:0000259" key="6">
    <source>
        <dbReference type="Pfam" id="PF02803"/>
    </source>
</evidence>
<comment type="catalytic activity">
    <reaction evidence="4">
        <text>2 acetyl-CoA = acetoacetyl-CoA + CoA</text>
        <dbReference type="Rhea" id="RHEA:21036"/>
        <dbReference type="ChEBI" id="CHEBI:57286"/>
        <dbReference type="ChEBI" id="CHEBI:57287"/>
        <dbReference type="ChEBI" id="CHEBI:57288"/>
        <dbReference type="EC" id="2.3.1.9"/>
    </reaction>
    <physiologicalReaction direction="left-to-right" evidence="4">
        <dbReference type="Rhea" id="RHEA:21037"/>
    </physiologicalReaction>
</comment>
<reference evidence="8" key="1">
    <citation type="journal article" date="2016" name="Nat. Genet.">
        <title>A high-quality carrot genome assembly provides new insights into carotenoid accumulation and asterid genome evolution.</title>
        <authorList>
            <person name="Iorizzo M."/>
            <person name="Ellison S."/>
            <person name="Senalik D."/>
            <person name="Zeng P."/>
            <person name="Satapoomin P."/>
            <person name="Huang J."/>
            <person name="Bowman M."/>
            <person name="Iovene M."/>
            <person name="Sanseverino W."/>
            <person name="Cavagnaro P."/>
            <person name="Yildiz M."/>
            <person name="Macko-Podgorni A."/>
            <person name="Moranska E."/>
            <person name="Grzebelus E."/>
            <person name="Grzebelus D."/>
            <person name="Ashrafi H."/>
            <person name="Zheng Z."/>
            <person name="Cheng S."/>
            <person name="Spooner D."/>
            <person name="Van Deynze A."/>
            <person name="Simon P."/>
        </authorList>
    </citation>
    <scope>NUCLEOTIDE SEQUENCE [LARGE SCALE GENOMIC DNA]</scope>
    <source>
        <tissue evidence="8">Leaf</tissue>
    </source>
</reference>
<feature type="domain" description="Thiolase C-terminal" evidence="6">
    <location>
        <begin position="950"/>
        <end position="1070"/>
    </location>
</feature>
<feature type="domain" description="ABC1 atypical kinase-like" evidence="7">
    <location>
        <begin position="244"/>
        <end position="490"/>
    </location>
</feature>
<evidence type="ECO:0000256" key="3">
    <source>
        <dbReference type="ARBA" id="ARBA00023315"/>
    </source>
</evidence>
<dbReference type="GO" id="GO:0006635">
    <property type="term" value="P:fatty acid beta-oxidation"/>
    <property type="evidence" value="ECO:0007669"/>
    <property type="project" value="TreeGrafter"/>
</dbReference>
<dbReference type="Pfam" id="PF03109">
    <property type="entry name" value="ABC1"/>
    <property type="match status" value="1"/>
</dbReference>
<keyword evidence="2" id="KW-0808">Transferase</keyword>
<dbReference type="InterPro" id="IPR020617">
    <property type="entry name" value="Thiolase_C"/>
</dbReference>
<comment type="caution">
    <text evidence="8">The sequence shown here is derived from an EMBL/GenBank/DDBJ whole genome shotgun (WGS) entry which is preliminary data.</text>
</comment>
<dbReference type="InterPro" id="IPR002155">
    <property type="entry name" value="Thiolase"/>
</dbReference>
<dbReference type="NCBIfam" id="TIGR01930">
    <property type="entry name" value="AcCoA-C-Actrans"/>
    <property type="match status" value="1"/>
</dbReference>
<dbReference type="PROSITE" id="PS00737">
    <property type="entry name" value="THIOLASE_2"/>
    <property type="match status" value="1"/>
</dbReference>
<dbReference type="InterPro" id="IPR016039">
    <property type="entry name" value="Thiolase-like"/>
</dbReference>
<gene>
    <name evidence="8" type="ORF">DCAR_021089</name>
</gene>
<dbReference type="SUPFAM" id="SSF56112">
    <property type="entry name" value="Protein kinase-like (PK-like)"/>
    <property type="match status" value="1"/>
</dbReference>
<dbReference type="CDD" id="cd00751">
    <property type="entry name" value="thiolase"/>
    <property type="match status" value="1"/>
</dbReference>
<comment type="similarity">
    <text evidence="1">Belongs to the thiolase-like superfamily. Thiolase family.</text>
</comment>
<keyword evidence="3" id="KW-0012">Acyltransferase</keyword>
<dbReference type="InterPro" id="IPR004147">
    <property type="entry name" value="ABC1_dom"/>
</dbReference>
<name>A0A164WB68_DAUCS</name>
<dbReference type="Gramene" id="KZM91546">
    <property type="protein sequence ID" value="KZM91546"/>
    <property type="gene ID" value="DCAR_021089"/>
</dbReference>
<dbReference type="InterPro" id="IPR011009">
    <property type="entry name" value="Kinase-like_dom_sf"/>
</dbReference>
<dbReference type="EMBL" id="LNRQ01000006">
    <property type="protein sequence ID" value="KZM91546.1"/>
    <property type="molecule type" value="Genomic_DNA"/>
</dbReference>
<evidence type="ECO:0000256" key="2">
    <source>
        <dbReference type="ARBA" id="ARBA00022679"/>
    </source>
</evidence>
<proteinExistence type="inferred from homology"/>
<dbReference type="STRING" id="79200.A0A164WB68"/>
<feature type="domain" description="Thiolase N-terminal" evidence="5">
    <location>
        <begin position="682"/>
        <end position="940"/>
    </location>
</feature>
<organism evidence="8">
    <name type="scientific">Daucus carota subsp. sativus</name>
    <name type="common">Carrot</name>
    <dbReference type="NCBI Taxonomy" id="79200"/>
    <lineage>
        <taxon>Eukaryota</taxon>
        <taxon>Viridiplantae</taxon>
        <taxon>Streptophyta</taxon>
        <taxon>Embryophyta</taxon>
        <taxon>Tracheophyta</taxon>
        <taxon>Spermatophyta</taxon>
        <taxon>Magnoliopsida</taxon>
        <taxon>eudicotyledons</taxon>
        <taxon>Gunneridae</taxon>
        <taxon>Pentapetalae</taxon>
        <taxon>asterids</taxon>
        <taxon>campanulids</taxon>
        <taxon>Apiales</taxon>
        <taxon>Apiaceae</taxon>
        <taxon>Apioideae</taxon>
        <taxon>Scandiceae</taxon>
        <taxon>Daucinae</taxon>
        <taxon>Daucus</taxon>
        <taxon>Daucus sect. Daucus</taxon>
    </lineage>
</organism>
<dbReference type="SUPFAM" id="SSF53901">
    <property type="entry name" value="Thiolase-like"/>
    <property type="match status" value="2"/>
</dbReference>
<dbReference type="PROSITE" id="PS00099">
    <property type="entry name" value="THIOLASE_3"/>
    <property type="match status" value="1"/>
</dbReference>
<dbReference type="Gene3D" id="3.40.47.10">
    <property type="match status" value="1"/>
</dbReference>
<dbReference type="InterPro" id="IPR020613">
    <property type="entry name" value="Thiolase_CS"/>
</dbReference>
<dbReference type="Pfam" id="PF02803">
    <property type="entry name" value="Thiolase_C"/>
    <property type="match status" value="1"/>
</dbReference>
<dbReference type="OMA" id="TSEIMKR"/>
<dbReference type="InterPro" id="IPR020616">
    <property type="entry name" value="Thiolase_N"/>
</dbReference>
<dbReference type="Pfam" id="PF00108">
    <property type="entry name" value="Thiolase_N"/>
    <property type="match status" value="1"/>
</dbReference>
<evidence type="ECO:0008006" key="9">
    <source>
        <dbReference type="Google" id="ProtNLM"/>
    </source>
</evidence>
<evidence type="ECO:0000256" key="1">
    <source>
        <dbReference type="ARBA" id="ARBA00010982"/>
    </source>
</evidence>